<name>A0ABQ4X8X3_9ASTR</name>
<dbReference type="Proteomes" id="UP001151760">
    <property type="component" value="Unassembled WGS sequence"/>
</dbReference>
<feature type="region of interest" description="Disordered" evidence="1">
    <location>
        <begin position="80"/>
        <end position="99"/>
    </location>
</feature>
<organism evidence="2 3">
    <name type="scientific">Tanacetum coccineum</name>
    <dbReference type="NCBI Taxonomy" id="301880"/>
    <lineage>
        <taxon>Eukaryota</taxon>
        <taxon>Viridiplantae</taxon>
        <taxon>Streptophyta</taxon>
        <taxon>Embryophyta</taxon>
        <taxon>Tracheophyta</taxon>
        <taxon>Spermatophyta</taxon>
        <taxon>Magnoliopsida</taxon>
        <taxon>eudicotyledons</taxon>
        <taxon>Gunneridae</taxon>
        <taxon>Pentapetalae</taxon>
        <taxon>asterids</taxon>
        <taxon>campanulids</taxon>
        <taxon>Asterales</taxon>
        <taxon>Asteraceae</taxon>
        <taxon>Asteroideae</taxon>
        <taxon>Anthemideae</taxon>
        <taxon>Anthemidinae</taxon>
        <taxon>Tanacetum</taxon>
    </lineage>
</organism>
<keyword evidence="3" id="KW-1185">Reference proteome</keyword>
<comment type="caution">
    <text evidence="2">The sequence shown here is derived from an EMBL/GenBank/DDBJ whole genome shotgun (WGS) entry which is preliminary data.</text>
</comment>
<gene>
    <name evidence="2" type="ORF">Tco_0656448</name>
</gene>
<sequence length="99" mass="10812">MAIPAMMLNDNIKASAEYSKYLTKSKGYKPVKATGRGKGLLTKQGVEIAVERIAEDVDSEEIDEESLVRRIPTGVVIGGEVHRESDEEGVDHSKKLKGL</sequence>
<evidence type="ECO:0000256" key="1">
    <source>
        <dbReference type="SAM" id="MobiDB-lite"/>
    </source>
</evidence>
<accession>A0ABQ4X8X3</accession>
<reference evidence="2" key="2">
    <citation type="submission" date="2022-01" db="EMBL/GenBank/DDBJ databases">
        <authorList>
            <person name="Yamashiro T."/>
            <person name="Shiraishi A."/>
            <person name="Satake H."/>
            <person name="Nakayama K."/>
        </authorList>
    </citation>
    <scope>NUCLEOTIDE SEQUENCE</scope>
</reference>
<feature type="compositionally biased region" description="Basic and acidic residues" evidence="1">
    <location>
        <begin position="80"/>
        <end position="93"/>
    </location>
</feature>
<dbReference type="EMBL" id="BQNB010009306">
    <property type="protein sequence ID" value="GJS61664.1"/>
    <property type="molecule type" value="Genomic_DNA"/>
</dbReference>
<proteinExistence type="predicted"/>
<protein>
    <submittedName>
        <fullName evidence="2">Uncharacterized protein</fullName>
    </submittedName>
</protein>
<reference evidence="2" key="1">
    <citation type="journal article" date="2022" name="Int. J. Mol. Sci.">
        <title>Draft Genome of Tanacetum Coccineum: Genomic Comparison of Closely Related Tanacetum-Family Plants.</title>
        <authorList>
            <person name="Yamashiro T."/>
            <person name="Shiraishi A."/>
            <person name="Nakayama K."/>
            <person name="Satake H."/>
        </authorList>
    </citation>
    <scope>NUCLEOTIDE SEQUENCE</scope>
</reference>
<evidence type="ECO:0000313" key="3">
    <source>
        <dbReference type="Proteomes" id="UP001151760"/>
    </source>
</evidence>
<evidence type="ECO:0000313" key="2">
    <source>
        <dbReference type="EMBL" id="GJS61664.1"/>
    </source>
</evidence>